<keyword evidence="15" id="KW-0067">ATP-binding</keyword>
<dbReference type="PROSITE" id="PS50052">
    <property type="entry name" value="GUANYLATE_KINASE_2"/>
    <property type="match status" value="1"/>
</dbReference>
<dbReference type="CDD" id="cd14094">
    <property type="entry name" value="STKc_CASK"/>
    <property type="match status" value="1"/>
</dbReference>
<keyword evidence="10" id="KW-0597">Phosphoprotein</keyword>
<evidence type="ECO:0000256" key="21">
    <source>
        <dbReference type="ARBA" id="ARBA00060907"/>
    </source>
</evidence>
<dbReference type="AlphaFoldDB" id="A0A671YX45"/>
<reference evidence="31" key="3">
    <citation type="submission" date="2025-09" db="UniProtKB">
        <authorList>
            <consortium name="Ensembl"/>
        </authorList>
    </citation>
    <scope>IDENTIFICATION</scope>
</reference>
<dbReference type="GO" id="GO:0005634">
    <property type="term" value="C:nucleus"/>
    <property type="evidence" value="ECO:0007669"/>
    <property type="project" value="UniProtKB-SubCell"/>
</dbReference>
<feature type="domain" description="Guanylate kinase-like" evidence="28">
    <location>
        <begin position="727"/>
        <end position="899"/>
    </location>
</feature>
<dbReference type="InterPro" id="IPR036028">
    <property type="entry name" value="SH3-like_dom_sf"/>
</dbReference>
<dbReference type="SUPFAM" id="SSF52540">
    <property type="entry name" value="P-loop containing nucleoside triphosphate hydrolases"/>
    <property type="match status" value="1"/>
</dbReference>
<evidence type="ECO:0000256" key="11">
    <source>
        <dbReference type="ARBA" id="ARBA00022679"/>
    </source>
</evidence>
<keyword evidence="8" id="KW-0963">Cytoplasm</keyword>
<dbReference type="SMART" id="SM00569">
    <property type="entry name" value="L27"/>
    <property type="match status" value="2"/>
</dbReference>
<dbReference type="InterPro" id="IPR008144">
    <property type="entry name" value="Guanylate_kin-like_dom"/>
</dbReference>
<dbReference type="CDD" id="cd12081">
    <property type="entry name" value="SH3_CASK"/>
    <property type="match status" value="1"/>
</dbReference>
<dbReference type="GO" id="GO:0005516">
    <property type="term" value="F:calmodulin binding"/>
    <property type="evidence" value="ECO:0007669"/>
    <property type="project" value="UniProtKB-KW"/>
</dbReference>
<name>A0A671YX45_SPAAU</name>
<dbReference type="FunFam" id="3.30.63.10:FF:000004">
    <property type="entry name" value="peripheral plasma membrane protein CASK isoform X2"/>
    <property type="match status" value="1"/>
</dbReference>
<dbReference type="PROSITE" id="PS50011">
    <property type="entry name" value="PROTEIN_KINASE_DOM"/>
    <property type="match status" value="1"/>
</dbReference>
<evidence type="ECO:0000256" key="13">
    <source>
        <dbReference type="ARBA" id="ARBA00022741"/>
    </source>
</evidence>
<evidence type="ECO:0000256" key="24">
    <source>
        <dbReference type="PROSITE-ProRule" id="PRU00192"/>
    </source>
</evidence>
<dbReference type="Pfam" id="PF00595">
    <property type="entry name" value="PDZ"/>
    <property type="match status" value="1"/>
</dbReference>
<dbReference type="InterPro" id="IPR014775">
    <property type="entry name" value="L27_C"/>
</dbReference>
<keyword evidence="12" id="KW-0677">Repeat</keyword>
<feature type="domain" description="L27" evidence="30">
    <location>
        <begin position="348"/>
        <end position="403"/>
    </location>
</feature>
<dbReference type="Gene3D" id="3.40.50.300">
    <property type="entry name" value="P-loop containing nucleotide triphosphate hydrolases"/>
    <property type="match status" value="1"/>
</dbReference>
<comment type="subcellular location">
    <subcellularLocation>
        <location evidence="2">Cell membrane</location>
        <topology evidence="2">Peripheral membrane protein</topology>
    </subcellularLocation>
    <subcellularLocation>
        <location evidence="3">Cytoplasm</location>
    </subcellularLocation>
    <subcellularLocation>
        <location evidence="1">Nucleus</location>
    </subcellularLocation>
</comment>
<feature type="compositionally biased region" description="Polar residues" evidence="25">
    <location>
        <begin position="590"/>
        <end position="602"/>
    </location>
</feature>
<feature type="domain" description="L27" evidence="30">
    <location>
        <begin position="407"/>
        <end position="460"/>
    </location>
</feature>
<feature type="domain" description="Protein kinase" evidence="27">
    <location>
        <begin position="12"/>
        <end position="281"/>
    </location>
</feature>
<keyword evidence="14" id="KW-0418">Kinase</keyword>
<dbReference type="Gene3D" id="1.10.510.10">
    <property type="entry name" value="Transferase(Phosphotransferase) domain 1"/>
    <property type="match status" value="1"/>
</dbReference>
<evidence type="ECO:0000256" key="8">
    <source>
        <dbReference type="ARBA" id="ARBA00022490"/>
    </source>
</evidence>
<keyword evidence="16" id="KW-0112">Calmodulin-binding</keyword>
<keyword evidence="9" id="KW-0723">Serine/threonine-protein kinase</keyword>
<evidence type="ECO:0000256" key="22">
    <source>
        <dbReference type="ARBA" id="ARBA00071925"/>
    </source>
</evidence>
<dbReference type="InterPro" id="IPR036892">
    <property type="entry name" value="L27_dom_sf"/>
</dbReference>
<reference evidence="31" key="1">
    <citation type="submission" date="2021-04" db="EMBL/GenBank/DDBJ databases">
        <authorList>
            <consortium name="Wellcome Sanger Institute Data Sharing"/>
        </authorList>
    </citation>
    <scope>NUCLEOTIDE SEQUENCE [LARGE SCALE GENOMIC DNA]</scope>
</reference>
<dbReference type="Pfam" id="PF07653">
    <property type="entry name" value="SH3_2"/>
    <property type="match status" value="1"/>
</dbReference>
<dbReference type="CDD" id="cd00071">
    <property type="entry name" value="GMPK"/>
    <property type="match status" value="1"/>
</dbReference>
<dbReference type="SMART" id="SM00072">
    <property type="entry name" value="GuKc"/>
    <property type="match status" value="1"/>
</dbReference>
<dbReference type="GO" id="GO:0005524">
    <property type="term" value="F:ATP binding"/>
    <property type="evidence" value="ECO:0007669"/>
    <property type="project" value="UniProtKB-KW"/>
</dbReference>
<keyword evidence="6 24" id="KW-0728">SH3 domain</keyword>
<feature type="region of interest" description="Disordered" evidence="25">
    <location>
        <begin position="463"/>
        <end position="485"/>
    </location>
</feature>
<dbReference type="EC" id="2.7.11.1" evidence="5"/>
<evidence type="ECO:0000259" key="30">
    <source>
        <dbReference type="PROSITE" id="PS51022"/>
    </source>
</evidence>
<dbReference type="PROSITE" id="PS51022">
    <property type="entry name" value="L27"/>
    <property type="match status" value="2"/>
</dbReference>
<dbReference type="Proteomes" id="UP000472265">
    <property type="component" value="Chromosome 24"/>
</dbReference>
<gene>
    <name evidence="31" type="primary">CASK</name>
    <name evidence="31" type="synonym">LOC115577157</name>
</gene>
<dbReference type="SUPFAM" id="SSF101288">
    <property type="entry name" value="L27 domain"/>
    <property type="match status" value="2"/>
</dbReference>
<proteinExistence type="inferred from homology"/>
<evidence type="ECO:0000256" key="19">
    <source>
        <dbReference type="ARBA" id="ARBA00047899"/>
    </source>
</evidence>
<dbReference type="PANTHER" id="PTHR23122">
    <property type="entry name" value="MEMBRANE-ASSOCIATED GUANYLATE KINASE MAGUK"/>
    <property type="match status" value="1"/>
</dbReference>
<comment type="similarity">
    <text evidence="21">In the N-terminal section; belongs to the protein kinase superfamily. CAMK Ser/Thr protein kinase family. CaMK subfamily.</text>
</comment>
<evidence type="ECO:0000256" key="17">
    <source>
        <dbReference type="ARBA" id="ARBA00023136"/>
    </source>
</evidence>
<dbReference type="FunFam" id="3.30.200.20:FF:000051">
    <property type="entry name" value="Peripheral plasma membrane protein CASK isoform B"/>
    <property type="match status" value="1"/>
</dbReference>
<keyword evidence="11" id="KW-0808">Transferase</keyword>
<dbReference type="InterPro" id="IPR027417">
    <property type="entry name" value="P-loop_NTPase"/>
</dbReference>
<evidence type="ECO:0000256" key="20">
    <source>
        <dbReference type="ARBA" id="ARBA00048977"/>
    </source>
</evidence>
<dbReference type="SMART" id="SM00326">
    <property type="entry name" value="SH3"/>
    <property type="match status" value="1"/>
</dbReference>
<dbReference type="Gene3D" id="1.10.287.650">
    <property type="entry name" value="L27 domain"/>
    <property type="match status" value="2"/>
</dbReference>
<keyword evidence="13" id="KW-0547">Nucleotide-binding</keyword>
<evidence type="ECO:0000256" key="23">
    <source>
        <dbReference type="ARBA" id="ARBA00077072"/>
    </source>
</evidence>
<dbReference type="PROSITE" id="PS50002">
    <property type="entry name" value="SH3"/>
    <property type="match status" value="1"/>
</dbReference>
<dbReference type="Pfam" id="PF02828">
    <property type="entry name" value="L27"/>
    <property type="match status" value="2"/>
</dbReference>
<keyword evidence="32" id="KW-1185">Reference proteome</keyword>
<dbReference type="Gene3D" id="6.10.140.620">
    <property type="match status" value="1"/>
</dbReference>
<evidence type="ECO:0000256" key="16">
    <source>
        <dbReference type="ARBA" id="ARBA00022860"/>
    </source>
</evidence>
<dbReference type="FunFam" id="3.40.50.300:FF:000146">
    <property type="entry name" value="MAGUK p55 subfamily member 6 isoform X1"/>
    <property type="match status" value="1"/>
</dbReference>
<evidence type="ECO:0000256" key="12">
    <source>
        <dbReference type="ARBA" id="ARBA00022737"/>
    </source>
</evidence>
<feature type="domain" description="PDZ" evidence="29">
    <location>
        <begin position="495"/>
        <end position="576"/>
    </location>
</feature>
<dbReference type="FunFam" id="2.30.42.10:FF:000016">
    <property type="entry name" value="peripheral plasma membrane protein CASK isoform X2"/>
    <property type="match status" value="1"/>
</dbReference>
<evidence type="ECO:0000256" key="15">
    <source>
        <dbReference type="ARBA" id="ARBA00022840"/>
    </source>
</evidence>
<dbReference type="InterPro" id="IPR000719">
    <property type="entry name" value="Prot_kinase_dom"/>
</dbReference>
<comment type="catalytic activity">
    <reaction evidence="19">
        <text>L-threonyl-[protein] + ATP = O-phospho-L-threonyl-[protein] + ADP + H(+)</text>
        <dbReference type="Rhea" id="RHEA:46608"/>
        <dbReference type="Rhea" id="RHEA-COMP:11060"/>
        <dbReference type="Rhea" id="RHEA-COMP:11605"/>
        <dbReference type="ChEBI" id="CHEBI:15378"/>
        <dbReference type="ChEBI" id="CHEBI:30013"/>
        <dbReference type="ChEBI" id="CHEBI:30616"/>
        <dbReference type="ChEBI" id="CHEBI:61977"/>
        <dbReference type="ChEBI" id="CHEBI:456216"/>
        <dbReference type="EC" id="2.7.11.1"/>
    </reaction>
</comment>
<dbReference type="Gene3D" id="3.30.200.20">
    <property type="entry name" value="Phosphorylase Kinase, domain 1"/>
    <property type="match status" value="1"/>
</dbReference>
<evidence type="ECO:0000256" key="2">
    <source>
        <dbReference type="ARBA" id="ARBA00004202"/>
    </source>
</evidence>
<dbReference type="GO" id="GO:0005737">
    <property type="term" value="C:cytoplasm"/>
    <property type="evidence" value="ECO:0007669"/>
    <property type="project" value="UniProtKB-SubCell"/>
</dbReference>
<protein>
    <recommendedName>
        <fullName evidence="22">Peripheral plasma membrane protein CASK</fullName>
        <ecNumber evidence="5">2.7.11.1</ecNumber>
    </recommendedName>
    <alternativeName>
        <fullName evidence="23">Calcium/calmodulin-dependent serine protein kinase</fullName>
    </alternativeName>
</protein>
<evidence type="ECO:0000256" key="6">
    <source>
        <dbReference type="ARBA" id="ARBA00022443"/>
    </source>
</evidence>
<dbReference type="InterPro" id="IPR036034">
    <property type="entry name" value="PDZ_sf"/>
</dbReference>
<dbReference type="InterPro" id="IPR001478">
    <property type="entry name" value="PDZ"/>
</dbReference>
<dbReference type="FunFam" id="1.10.510.10:FF:000062">
    <property type="entry name" value="peripheral plasma membrane protein CASK isoform X2"/>
    <property type="match status" value="1"/>
</dbReference>
<evidence type="ECO:0000259" key="28">
    <source>
        <dbReference type="PROSITE" id="PS50052"/>
    </source>
</evidence>
<dbReference type="GO" id="GO:0030054">
    <property type="term" value="C:cell junction"/>
    <property type="evidence" value="ECO:0007669"/>
    <property type="project" value="UniProtKB-ARBA"/>
</dbReference>
<dbReference type="GeneTree" id="ENSGT00940000155600"/>
<evidence type="ECO:0000256" key="14">
    <source>
        <dbReference type="ARBA" id="ARBA00022777"/>
    </source>
</evidence>
<feature type="region of interest" description="Disordered" evidence="25">
    <location>
        <begin position="581"/>
        <end position="602"/>
    </location>
</feature>
<dbReference type="InterPro" id="IPR050716">
    <property type="entry name" value="MAGUK"/>
</dbReference>
<comment type="similarity">
    <text evidence="4">Belongs to the MAGUK family.</text>
</comment>
<dbReference type="PROSITE" id="PS00856">
    <property type="entry name" value="GUANYLATE_KINASE_1"/>
    <property type="match status" value="1"/>
</dbReference>
<dbReference type="GO" id="GO:0004674">
    <property type="term" value="F:protein serine/threonine kinase activity"/>
    <property type="evidence" value="ECO:0007669"/>
    <property type="project" value="UniProtKB-KW"/>
</dbReference>
<evidence type="ECO:0000313" key="31">
    <source>
        <dbReference type="Ensembl" id="ENSSAUP00010067573.1"/>
    </source>
</evidence>
<comment type="catalytic activity">
    <reaction evidence="20">
        <text>L-seryl-[protein] + ATP = O-phospho-L-seryl-[protein] + ADP + H(+)</text>
        <dbReference type="Rhea" id="RHEA:17989"/>
        <dbReference type="Rhea" id="RHEA-COMP:9863"/>
        <dbReference type="Rhea" id="RHEA-COMP:11604"/>
        <dbReference type="ChEBI" id="CHEBI:15378"/>
        <dbReference type="ChEBI" id="CHEBI:29999"/>
        <dbReference type="ChEBI" id="CHEBI:30616"/>
        <dbReference type="ChEBI" id="CHEBI:83421"/>
        <dbReference type="ChEBI" id="CHEBI:456216"/>
        <dbReference type="EC" id="2.7.11.1"/>
    </reaction>
    <physiologicalReaction direction="left-to-right" evidence="20">
        <dbReference type="Rhea" id="RHEA:17990"/>
    </physiologicalReaction>
</comment>
<keyword evidence="7" id="KW-1003">Cell membrane</keyword>
<dbReference type="InterPro" id="IPR004172">
    <property type="entry name" value="L27_dom"/>
</dbReference>
<reference evidence="31" key="2">
    <citation type="submission" date="2025-08" db="UniProtKB">
        <authorList>
            <consortium name="Ensembl"/>
        </authorList>
    </citation>
    <scope>IDENTIFICATION</scope>
</reference>
<evidence type="ECO:0000256" key="7">
    <source>
        <dbReference type="ARBA" id="ARBA00022475"/>
    </source>
</evidence>
<evidence type="ECO:0000259" key="26">
    <source>
        <dbReference type="PROSITE" id="PS50002"/>
    </source>
</evidence>
<dbReference type="PROSITE" id="PS50106">
    <property type="entry name" value="PDZ"/>
    <property type="match status" value="1"/>
</dbReference>
<dbReference type="GO" id="GO:0005886">
    <property type="term" value="C:plasma membrane"/>
    <property type="evidence" value="ECO:0007669"/>
    <property type="project" value="UniProtKB-SubCell"/>
</dbReference>
<accession>A0A671YX45</accession>
<feature type="domain" description="SH3" evidence="26">
    <location>
        <begin position="617"/>
        <end position="687"/>
    </location>
</feature>
<evidence type="ECO:0000256" key="5">
    <source>
        <dbReference type="ARBA" id="ARBA00012513"/>
    </source>
</evidence>
<dbReference type="SMART" id="SM00228">
    <property type="entry name" value="PDZ"/>
    <property type="match status" value="1"/>
</dbReference>
<evidence type="ECO:0000256" key="9">
    <source>
        <dbReference type="ARBA" id="ARBA00022527"/>
    </source>
</evidence>
<dbReference type="Pfam" id="PF00069">
    <property type="entry name" value="Pkinase"/>
    <property type="match status" value="1"/>
</dbReference>
<dbReference type="Gene3D" id="3.30.63.10">
    <property type="entry name" value="Guanylate Kinase phosphate binding domain"/>
    <property type="match status" value="1"/>
</dbReference>
<evidence type="ECO:0000256" key="10">
    <source>
        <dbReference type="ARBA" id="ARBA00022553"/>
    </source>
</evidence>
<dbReference type="SUPFAM" id="SSF50156">
    <property type="entry name" value="PDZ domain-like"/>
    <property type="match status" value="1"/>
</dbReference>
<dbReference type="CDD" id="cd10831">
    <property type="entry name" value="PDZ_CASK-like"/>
    <property type="match status" value="1"/>
</dbReference>
<dbReference type="Gene3D" id="2.30.30.40">
    <property type="entry name" value="SH3 Domains"/>
    <property type="match status" value="1"/>
</dbReference>
<evidence type="ECO:0000313" key="32">
    <source>
        <dbReference type="Proteomes" id="UP000472265"/>
    </source>
</evidence>
<dbReference type="Ensembl" id="ENSSAUT00010070733.1">
    <property type="protein sequence ID" value="ENSSAUP00010067573.1"/>
    <property type="gene ID" value="ENSSAUG00010026855.1"/>
</dbReference>
<evidence type="ECO:0000256" key="25">
    <source>
        <dbReference type="SAM" id="MobiDB-lite"/>
    </source>
</evidence>
<dbReference type="InterPro" id="IPR001452">
    <property type="entry name" value="SH3_domain"/>
</dbReference>
<dbReference type="Gene3D" id="2.30.42.10">
    <property type="match status" value="1"/>
</dbReference>
<evidence type="ECO:0000256" key="1">
    <source>
        <dbReference type="ARBA" id="ARBA00004123"/>
    </source>
</evidence>
<dbReference type="InterPro" id="IPR020590">
    <property type="entry name" value="Guanylate_kinase_CS"/>
</dbReference>
<sequence>MADDDVLFEDVYELCEVIGKGPFSVVRRCINRDTGQQFAVKIVDVASFTSSPGLSTEGEKDRNLKREASICHMLKHPHIVELLETYSSDGMLYMVFEFMDGADLCFEIVKRADAGFVYSEAVASHYMRQILEALRYCHDNNVIHRDVKPHCVLLASKENSAPVKLGGFGVAIQLGESGLVAGGRVGTPHFMAPEVVKREPYGKPVDVWGCGVILFILLSGCLPFYGTKERLFEAIIKGKYKMNPRQWAHISESAKDLVRRMLMLDPAERITVYEALNHPWLKERDRYAYKIHLPETVEQLRKFNARRKLKGAVLAAVSSHKFNSYYGDPPEELHDFSDDPTSSGLLAAERAVSQVLDSLEEIHALTDCSEKDMDFLHSVFQDQHLHTLLDLYDKINTRSSPQIRNPPSDGVQRAKEVLETISCYPENMEAKELRRILTQPHFMALLQTHDVVAHEVYSDEALRVTPPPTSPYLNGDSPDSTNGDMDLENVTRVRLVQFQKNTDEPMGITLKMNELNHCIVARIMHGGMIHRQGTLHVGDEIREINGISVANQTVEQLQKMLREMRGSITFKIVPSYRSQSMSCEKESPDLSRQSPANGHASVTSSILDLPSTIQPKGRLIYVRAQFEYDPAKDDLIPCKEAGIRFRVGDIIQIISKDDHNWWQGKLENTKNGTAGLIPSPELQEWRVACIAMEKTKQEQQASCTWFGKKKKQYKDKYLAKHNAGKSTNGATELGAHGVGRRHIKNTLITKHPDRFAYPIPHTTRPPKKDEENGKNYYFVSHDQMMQDISNNDYLEYGSHEDAMYGTRLETIRQIHAQGMISILDVEPQALKILRTAEFAPYVVFIAAPTITPGMTEDDSLQRLQKESEMLQRTYAHYFDQTIINNEIDDTIRLLEEAVDLVSTTSQWVPVSWVY</sequence>
<dbReference type="InterPro" id="IPR011009">
    <property type="entry name" value="Kinase-like_dom_sf"/>
</dbReference>
<evidence type="ECO:0000259" key="29">
    <source>
        <dbReference type="PROSITE" id="PS50106"/>
    </source>
</evidence>
<evidence type="ECO:0000259" key="27">
    <source>
        <dbReference type="PROSITE" id="PS50011"/>
    </source>
</evidence>
<dbReference type="Pfam" id="PF00625">
    <property type="entry name" value="Guanylate_kin"/>
    <property type="match status" value="1"/>
</dbReference>
<dbReference type="FunFam" id="2.30.30.40:FF:000080">
    <property type="entry name" value="Peripheral plasma membrane protein CASK isoform X2"/>
    <property type="match status" value="1"/>
</dbReference>
<dbReference type="SUPFAM" id="SSF50044">
    <property type="entry name" value="SH3-domain"/>
    <property type="match status" value="1"/>
</dbReference>
<evidence type="ECO:0000256" key="18">
    <source>
        <dbReference type="ARBA" id="ARBA00023242"/>
    </source>
</evidence>
<keyword evidence="18" id="KW-0539">Nucleus</keyword>
<organism evidence="31 32">
    <name type="scientific">Sparus aurata</name>
    <name type="common">Gilthead sea bream</name>
    <dbReference type="NCBI Taxonomy" id="8175"/>
    <lineage>
        <taxon>Eukaryota</taxon>
        <taxon>Metazoa</taxon>
        <taxon>Chordata</taxon>
        <taxon>Craniata</taxon>
        <taxon>Vertebrata</taxon>
        <taxon>Euteleostomi</taxon>
        <taxon>Actinopterygii</taxon>
        <taxon>Neopterygii</taxon>
        <taxon>Teleostei</taxon>
        <taxon>Neoteleostei</taxon>
        <taxon>Acanthomorphata</taxon>
        <taxon>Eupercaria</taxon>
        <taxon>Spariformes</taxon>
        <taxon>Sparidae</taxon>
        <taxon>Sparus</taxon>
    </lineage>
</organism>
<dbReference type="InterPro" id="IPR035473">
    <property type="entry name" value="CASK_SH3"/>
</dbReference>
<dbReference type="InterPro" id="IPR008145">
    <property type="entry name" value="GK/Ca_channel_bsu"/>
</dbReference>
<dbReference type="SUPFAM" id="SSF56112">
    <property type="entry name" value="Protein kinase-like (PK-like)"/>
    <property type="match status" value="1"/>
</dbReference>
<evidence type="ECO:0000256" key="4">
    <source>
        <dbReference type="ARBA" id="ARBA00007014"/>
    </source>
</evidence>
<evidence type="ECO:0000256" key="3">
    <source>
        <dbReference type="ARBA" id="ARBA00004496"/>
    </source>
</evidence>
<keyword evidence="17" id="KW-0472">Membrane</keyword>